<feature type="domain" description="HTH rpiR-type" evidence="4">
    <location>
        <begin position="17"/>
        <end position="93"/>
    </location>
</feature>
<keyword evidence="3" id="KW-0804">Transcription</keyword>
<feature type="domain" description="SIS" evidence="5">
    <location>
        <begin position="136"/>
        <end position="287"/>
    </location>
</feature>
<dbReference type="SUPFAM" id="SSF53697">
    <property type="entry name" value="SIS domain"/>
    <property type="match status" value="1"/>
</dbReference>
<evidence type="ECO:0000256" key="3">
    <source>
        <dbReference type="ARBA" id="ARBA00023163"/>
    </source>
</evidence>
<dbReference type="PROSITE" id="PS51464">
    <property type="entry name" value="SIS"/>
    <property type="match status" value="1"/>
</dbReference>
<dbReference type="SUPFAM" id="SSF46689">
    <property type="entry name" value="Homeodomain-like"/>
    <property type="match status" value="1"/>
</dbReference>
<dbReference type="InterPro" id="IPR035472">
    <property type="entry name" value="RpiR-like_SIS"/>
</dbReference>
<comment type="caution">
    <text evidence="6">The sequence shown here is derived from an EMBL/GenBank/DDBJ whole genome shotgun (WGS) entry which is preliminary data.</text>
</comment>
<dbReference type="InterPro" id="IPR001347">
    <property type="entry name" value="SIS_dom"/>
</dbReference>
<keyword evidence="7" id="KW-1185">Reference proteome</keyword>
<dbReference type="CDD" id="cd05013">
    <property type="entry name" value="SIS_RpiR"/>
    <property type="match status" value="1"/>
</dbReference>
<proteinExistence type="predicted"/>
<organism evidence="6 7">
    <name type="scientific">Halodurantibacterium flavum</name>
    <dbReference type="NCBI Taxonomy" id="1382802"/>
    <lineage>
        <taxon>Bacteria</taxon>
        <taxon>Pseudomonadati</taxon>
        <taxon>Pseudomonadota</taxon>
        <taxon>Alphaproteobacteria</taxon>
        <taxon>Rhodobacterales</taxon>
        <taxon>Paracoccaceae</taxon>
        <taxon>Halodurantibacterium</taxon>
    </lineage>
</organism>
<dbReference type="PROSITE" id="PS51071">
    <property type="entry name" value="HTH_RPIR"/>
    <property type="match status" value="1"/>
</dbReference>
<evidence type="ECO:0000256" key="2">
    <source>
        <dbReference type="ARBA" id="ARBA00023125"/>
    </source>
</evidence>
<dbReference type="EMBL" id="JBHUGH010000002">
    <property type="protein sequence ID" value="MFD1911143.1"/>
    <property type="molecule type" value="Genomic_DNA"/>
</dbReference>
<gene>
    <name evidence="6" type="ORF">ACFSGJ_02825</name>
</gene>
<dbReference type="Gene3D" id="1.10.10.10">
    <property type="entry name" value="Winged helix-like DNA-binding domain superfamily/Winged helix DNA-binding domain"/>
    <property type="match status" value="1"/>
</dbReference>
<keyword evidence="2" id="KW-0238">DNA-binding</keyword>
<dbReference type="Proteomes" id="UP001597353">
    <property type="component" value="Unassembled WGS sequence"/>
</dbReference>
<dbReference type="InterPro" id="IPR036388">
    <property type="entry name" value="WH-like_DNA-bd_sf"/>
</dbReference>
<dbReference type="Gene3D" id="3.40.50.10490">
    <property type="entry name" value="Glucose-6-phosphate isomerase like protein, domain 1"/>
    <property type="match status" value="1"/>
</dbReference>
<dbReference type="PANTHER" id="PTHR30514:SF1">
    <property type="entry name" value="HTH-TYPE TRANSCRIPTIONAL REGULATOR HEXR-RELATED"/>
    <property type="match status" value="1"/>
</dbReference>
<reference evidence="7" key="1">
    <citation type="journal article" date="2019" name="Int. J. Syst. Evol. Microbiol.">
        <title>The Global Catalogue of Microorganisms (GCM) 10K type strain sequencing project: providing services to taxonomists for standard genome sequencing and annotation.</title>
        <authorList>
            <consortium name="The Broad Institute Genomics Platform"/>
            <consortium name="The Broad Institute Genome Sequencing Center for Infectious Disease"/>
            <person name="Wu L."/>
            <person name="Ma J."/>
        </authorList>
    </citation>
    <scope>NUCLEOTIDE SEQUENCE [LARGE SCALE GENOMIC DNA]</scope>
    <source>
        <strain evidence="7">CGMCC 4.7242</strain>
    </source>
</reference>
<evidence type="ECO:0000313" key="7">
    <source>
        <dbReference type="Proteomes" id="UP001597353"/>
    </source>
</evidence>
<accession>A0ABW4S1E2</accession>
<dbReference type="InterPro" id="IPR046348">
    <property type="entry name" value="SIS_dom_sf"/>
</dbReference>
<dbReference type="RefSeq" id="WP_390259315.1">
    <property type="nucleotide sequence ID" value="NZ_JBHUGH010000002.1"/>
</dbReference>
<name>A0ABW4S1E2_9RHOB</name>
<evidence type="ECO:0000259" key="4">
    <source>
        <dbReference type="PROSITE" id="PS51071"/>
    </source>
</evidence>
<protein>
    <submittedName>
        <fullName evidence="6">MurR/RpiR family transcriptional regulator</fullName>
    </submittedName>
</protein>
<evidence type="ECO:0000259" key="5">
    <source>
        <dbReference type="PROSITE" id="PS51464"/>
    </source>
</evidence>
<dbReference type="InterPro" id="IPR009057">
    <property type="entry name" value="Homeodomain-like_sf"/>
</dbReference>
<evidence type="ECO:0000313" key="6">
    <source>
        <dbReference type="EMBL" id="MFD1911143.1"/>
    </source>
</evidence>
<dbReference type="Pfam" id="PF01380">
    <property type="entry name" value="SIS"/>
    <property type="match status" value="1"/>
</dbReference>
<dbReference type="InterPro" id="IPR000281">
    <property type="entry name" value="HTH_RpiR"/>
</dbReference>
<dbReference type="Pfam" id="PF01418">
    <property type="entry name" value="HTH_6"/>
    <property type="match status" value="1"/>
</dbReference>
<keyword evidence="1" id="KW-0805">Transcription regulation</keyword>
<evidence type="ECO:0000256" key="1">
    <source>
        <dbReference type="ARBA" id="ARBA00023015"/>
    </source>
</evidence>
<dbReference type="InterPro" id="IPR047640">
    <property type="entry name" value="RpiR-like"/>
</dbReference>
<dbReference type="PANTHER" id="PTHR30514">
    <property type="entry name" value="GLUCOKINASE"/>
    <property type="match status" value="1"/>
</dbReference>
<sequence>MTTGSDPALANTATVTADLILNLADEDGRMSALERKLAKFVLADVHYATNASITEIAAGAGVSPPTVTRFCRRLGCASFSDFKVQLAKSAYVGLRYLNPETVTSTSAEVAEDIVTKAQNALFEMHRTLDLQRIEAAVDLLAKASMIYAFGSGGNSSMIASELQNRLFRLGSRISASSDHGMNLMLAAAAEPGTVVFGSSFTGRNRELTHCFQLLRDRGIPTIALTQDGSPLAGVADVVISINLPEGKNIFRATSTRYASLAVVDIIANLVAYADRTKSTRILRRIKEELIQHRDGDDSQILGD</sequence>